<keyword evidence="2" id="KW-0805">Transcription regulation</keyword>
<evidence type="ECO:0000259" key="7">
    <source>
        <dbReference type="PROSITE" id="PS51297"/>
    </source>
</evidence>
<dbReference type="Pfam" id="PF00319">
    <property type="entry name" value="SRF-TF"/>
    <property type="match status" value="1"/>
</dbReference>
<dbReference type="Gene3D" id="3.40.1810.10">
    <property type="entry name" value="Transcription factor, MADS-box"/>
    <property type="match status" value="1"/>
</dbReference>
<accession>A0A7J7KUB1</accession>
<keyword evidence="3" id="KW-0238">DNA-binding</keyword>
<dbReference type="Proteomes" id="UP000541444">
    <property type="component" value="Unassembled WGS sequence"/>
</dbReference>
<evidence type="ECO:0000256" key="1">
    <source>
        <dbReference type="ARBA" id="ARBA00004123"/>
    </source>
</evidence>
<feature type="domain" description="MADS-box" evidence="6">
    <location>
        <begin position="1"/>
        <end position="61"/>
    </location>
</feature>
<dbReference type="InterPro" id="IPR050142">
    <property type="entry name" value="MADS-box/MEF2_TF"/>
</dbReference>
<protein>
    <submittedName>
        <fullName evidence="8">Uncharacterized protein</fullName>
    </submittedName>
</protein>
<dbReference type="AlphaFoldDB" id="A0A7J7KUB1"/>
<organism evidence="8 9">
    <name type="scientific">Kingdonia uniflora</name>
    <dbReference type="NCBI Taxonomy" id="39325"/>
    <lineage>
        <taxon>Eukaryota</taxon>
        <taxon>Viridiplantae</taxon>
        <taxon>Streptophyta</taxon>
        <taxon>Embryophyta</taxon>
        <taxon>Tracheophyta</taxon>
        <taxon>Spermatophyta</taxon>
        <taxon>Magnoliopsida</taxon>
        <taxon>Ranunculales</taxon>
        <taxon>Circaeasteraceae</taxon>
        <taxon>Kingdonia</taxon>
    </lineage>
</organism>
<evidence type="ECO:0000256" key="4">
    <source>
        <dbReference type="ARBA" id="ARBA00023163"/>
    </source>
</evidence>
<dbReference type="InterPro" id="IPR036879">
    <property type="entry name" value="TF_MADSbox_sf"/>
</dbReference>
<evidence type="ECO:0000256" key="3">
    <source>
        <dbReference type="ARBA" id="ARBA00023125"/>
    </source>
</evidence>
<dbReference type="GO" id="GO:0099402">
    <property type="term" value="P:plant organ development"/>
    <property type="evidence" value="ECO:0007669"/>
    <property type="project" value="UniProtKB-ARBA"/>
</dbReference>
<dbReference type="PROSITE" id="PS50066">
    <property type="entry name" value="MADS_BOX_2"/>
    <property type="match status" value="1"/>
</dbReference>
<dbReference type="PROSITE" id="PS00350">
    <property type="entry name" value="MADS_BOX_1"/>
    <property type="match status" value="1"/>
</dbReference>
<dbReference type="PROSITE" id="PS51297">
    <property type="entry name" value="K_BOX"/>
    <property type="match status" value="1"/>
</dbReference>
<dbReference type="CDD" id="cd00265">
    <property type="entry name" value="MADS_MEF2_like"/>
    <property type="match status" value="1"/>
</dbReference>
<dbReference type="PANTHER" id="PTHR48019">
    <property type="entry name" value="SERUM RESPONSE FACTOR HOMOLOG"/>
    <property type="match status" value="1"/>
</dbReference>
<dbReference type="InterPro" id="IPR033896">
    <property type="entry name" value="MEF2-like_N"/>
</dbReference>
<dbReference type="OrthoDB" id="1898716at2759"/>
<sequence length="200" mass="23305">MVRGKTQMRKIENESSRQVTFSKRRNGLLKKAYELSVLCDAEVGVIVFSNTGRLYEFSSTSMQNTVRRYHQYTKDVEVRPQLQNMQHLKYQVANIAKTIELVEVYKRRLMGEGLSSCPIDELEQIENQLEQSLIDIRQRKGKLLTEERSMLHEKVLQFEDKQLWEQREIVPYSPSSDISDVETELSIGMPIRGTTRSMKG</sequence>
<dbReference type="InterPro" id="IPR002100">
    <property type="entry name" value="TF_MADSbox"/>
</dbReference>
<comment type="caution">
    <text evidence="8">The sequence shown here is derived from an EMBL/GenBank/DDBJ whole genome shotgun (WGS) entry which is preliminary data.</text>
</comment>
<dbReference type="EMBL" id="JACGCM010002894">
    <property type="protein sequence ID" value="KAF6133949.1"/>
    <property type="molecule type" value="Genomic_DNA"/>
</dbReference>
<evidence type="ECO:0000313" key="8">
    <source>
        <dbReference type="EMBL" id="KAF6133949.1"/>
    </source>
</evidence>
<dbReference type="Pfam" id="PF01486">
    <property type="entry name" value="K-box"/>
    <property type="match status" value="1"/>
</dbReference>
<evidence type="ECO:0000256" key="2">
    <source>
        <dbReference type="ARBA" id="ARBA00023015"/>
    </source>
</evidence>
<comment type="subcellular location">
    <subcellularLocation>
        <location evidence="1">Nucleus</location>
    </subcellularLocation>
</comment>
<reference evidence="8 9" key="1">
    <citation type="journal article" date="2020" name="IScience">
        <title>Genome Sequencing of the Endangered Kingdonia uniflora (Circaeasteraceae, Ranunculales) Reveals Potential Mechanisms of Evolutionary Specialization.</title>
        <authorList>
            <person name="Sun Y."/>
            <person name="Deng T."/>
            <person name="Zhang A."/>
            <person name="Moore M.J."/>
            <person name="Landis J.B."/>
            <person name="Lin N."/>
            <person name="Zhang H."/>
            <person name="Zhang X."/>
            <person name="Huang J."/>
            <person name="Zhang X."/>
            <person name="Sun H."/>
            <person name="Wang H."/>
        </authorList>
    </citation>
    <scope>NUCLEOTIDE SEQUENCE [LARGE SCALE GENOMIC DNA]</scope>
    <source>
        <strain evidence="8">TB1705</strain>
        <tissue evidence="8">Leaf</tissue>
    </source>
</reference>
<evidence type="ECO:0000259" key="6">
    <source>
        <dbReference type="PROSITE" id="PS50066"/>
    </source>
</evidence>
<name>A0A7J7KUB1_9MAGN</name>
<dbReference type="GO" id="GO:0005634">
    <property type="term" value="C:nucleus"/>
    <property type="evidence" value="ECO:0007669"/>
    <property type="project" value="UniProtKB-SubCell"/>
</dbReference>
<dbReference type="SMART" id="SM00432">
    <property type="entry name" value="MADS"/>
    <property type="match status" value="1"/>
</dbReference>
<dbReference type="GO" id="GO:0000977">
    <property type="term" value="F:RNA polymerase II transcription regulatory region sequence-specific DNA binding"/>
    <property type="evidence" value="ECO:0007669"/>
    <property type="project" value="InterPro"/>
</dbReference>
<keyword evidence="9" id="KW-1185">Reference proteome</keyword>
<dbReference type="GO" id="GO:0046983">
    <property type="term" value="F:protein dimerization activity"/>
    <property type="evidence" value="ECO:0007669"/>
    <property type="project" value="InterPro"/>
</dbReference>
<dbReference type="GO" id="GO:0003700">
    <property type="term" value="F:DNA-binding transcription factor activity"/>
    <property type="evidence" value="ECO:0007669"/>
    <property type="project" value="InterPro"/>
</dbReference>
<dbReference type="PRINTS" id="PR00404">
    <property type="entry name" value="MADSDOMAIN"/>
</dbReference>
<keyword evidence="4" id="KW-0804">Transcription</keyword>
<evidence type="ECO:0000256" key="5">
    <source>
        <dbReference type="ARBA" id="ARBA00023242"/>
    </source>
</evidence>
<evidence type="ECO:0000313" key="9">
    <source>
        <dbReference type="Proteomes" id="UP000541444"/>
    </source>
</evidence>
<dbReference type="FunFam" id="3.40.1810.10:FF:000030">
    <property type="entry name" value="Agamous-like MADS-box protein AGL13"/>
    <property type="match status" value="1"/>
</dbReference>
<dbReference type="SUPFAM" id="SSF55455">
    <property type="entry name" value="SRF-like"/>
    <property type="match status" value="1"/>
</dbReference>
<keyword evidence="5" id="KW-0539">Nucleus</keyword>
<dbReference type="GO" id="GO:0045944">
    <property type="term" value="P:positive regulation of transcription by RNA polymerase II"/>
    <property type="evidence" value="ECO:0007669"/>
    <property type="project" value="InterPro"/>
</dbReference>
<gene>
    <name evidence="8" type="ORF">GIB67_040713</name>
</gene>
<proteinExistence type="predicted"/>
<feature type="domain" description="K-box" evidence="7">
    <location>
        <begin position="85"/>
        <end position="184"/>
    </location>
</feature>
<dbReference type="InterPro" id="IPR002487">
    <property type="entry name" value="TF_Kbox"/>
</dbReference>
<dbReference type="GO" id="GO:0009908">
    <property type="term" value="P:flower development"/>
    <property type="evidence" value="ECO:0007669"/>
    <property type="project" value="UniProtKB-ARBA"/>
</dbReference>